<name>A0A1I5HL68_9BACT</name>
<dbReference type="CDD" id="cd02440">
    <property type="entry name" value="AdoMet_MTases"/>
    <property type="match status" value="1"/>
</dbReference>
<feature type="domain" description="Methyltransferase" evidence="1">
    <location>
        <begin position="113"/>
        <end position="176"/>
    </location>
</feature>
<dbReference type="AlphaFoldDB" id="A0A1I5HL68"/>
<accession>A0A1I5HL68</accession>
<dbReference type="EMBL" id="FOVW01000007">
    <property type="protein sequence ID" value="SFO48591.1"/>
    <property type="molecule type" value="Genomic_DNA"/>
</dbReference>
<dbReference type="Gene3D" id="3.40.50.150">
    <property type="entry name" value="Vaccinia Virus protein VP39"/>
    <property type="match status" value="1"/>
</dbReference>
<dbReference type="STRING" id="226506.SAMN04488519_10790"/>
<gene>
    <name evidence="2" type="ORF">SAMN04488519_10790</name>
</gene>
<dbReference type="GO" id="GO:0008168">
    <property type="term" value="F:methyltransferase activity"/>
    <property type="evidence" value="ECO:0007669"/>
    <property type="project" value="UniProtKB-KW"/>
</dbReference>
<dbReference type="GO" id="GO:0032259">
    <property type="term" value="P:methylation"/>
    <property type="evidence" value="ECO:0007669"/>
    <property type="project" value="UniProtKB-KW"/>
</dbReference>
<reference evidence="3" key="1">
    <citation type="submission" date="2016-10" db="EMBL/GenBank/DDBJ databases">
        <authorList>
            <person name="Varghese N."/>
            <person name="Submissions S."/>
        </authorList>
    </citation>
    <scope>NUCLEOTIDE SEQUENCE [LARGE SCALE GENOMIC DNA]</scope>
    <source>
        <strain evidence="3">DSM 15282</strain>
    </source>
</reference>
<keyword evidence="2" id="KW-0489">Methyltransferase</keyword>
<evidence type="ECO:0000313" key="3">
    <source>
        <dbReference type="Proteomes" id="UP000199564"/>
    </source>
</evidence>
<keyword evidence="3" id="KW-1185">Reference proteome</keyword>
<evidence type="ECO:0000259" key="1">
    <source>
        <dbReference type="Pfam" id="PF13847"/>
    </source>
</evidence>
<dbReference type="SUPFAM" id="SSF53335">
    <property type="entry name" value="S-adenosyl-L-methionine-dependent methyltransferases"/>
    <property type="match status" value="1"/>
</dbReference>
<dbReference type="Pfam" id="PF13847">
    <property type="entry name" value="Methyltransf_31"/>
    <property type="match status" value="1"/>
</dbReference>
<protein>
    <submittedName>
        <fullName evidence="2">Methyltransferase domain-containing protein</fullName>
    </submittedName>
</protein>
<evidence type="ECO:0000313" key="2">
    <source>
        <dbReference type="EMBL" id="SFO48591.1"/>
    </source>
</evidence>
<sequence>MSLNNISFTVKSHMLANSLKKSLYGLYRSFYRKTNSYKKSQELSQALKKEEENLQHQILNKLGFNDQMVVLQGPFKGMKYGGMASGSMLLPKIIGAYEEPIHDWVSQILASNKYKRIIDVGCAEGFYAIGFARSIPTAQIIACDINENALALAKELSVRNGLKNIDFIKEVDHKFLDQHCDESTLLFCDIEGHELTLLDPLKSKNLLKCEILVEVHDCFFPGIQKALVERFQASHAIQIALDYSGRVLSYPLHMLSEKEKRYALDERRPKGMSWLYMKPFSNS</sequence>
<keyword evidence="2" id="KW-0808">Transferase</keyword>
<dbReference type="InterPro" id="IPR029063">
    <property type="entry name" value="SAM-dependent_MTases_sf"/>
</dbReference>
<proteinExistence type="predicted"/>
<organism evidence="2 3">
    <name type="scientific">Algoriphagus ornithinivorans</name>
    <dbReference type="NCBI Taxonomy" id="226506"/>
    <lineage>
        <taxon>Bacteria</taxon>
        <taxon>Pseudomonadati</taxon>
        <taxon>Bacteroidota</taxon>
        <taxon>Cytophagia</taxon>
        <taxon>Cytophagales</taxon>
        <taxon>Cyclobacteriaceae</taxon>
        <taxon>Algoriphagus</taxon>
    </lineage>
</organism>
<dbReference type="InterPro" id="IPR025714">
    <property type="entry name" value="Methyltranfer_dom"/>
</dbReference>
<dbReference type="Proteomes" id="UP000199564">
    <property type="component" value="Unassembled WGS sequence"/>
</dbReference>